<organism evidence="1">
    <name type="scientific">Streptomyces sp. NBC_01393</name>
    <dbReference type="NCBI Taxonomy" id="2903851"/>
    <lineage>
        <taxon>Bacteria</taxon>
        <taxon>Bacillati</taxon>
        <taxon>Actinomycetota</taxon>
        <taxon>Actinomycetes</taxon>
        <taxon>Kitasatosporales</taxon>
        <taxon>Streptomycetaceae</taxon>
        <taxon>Streptomyces</taxon>
    </lineage>
</organism>
<dbReference type="InterPro" id="IPR007817">
    <property type="entry name" value="Isocyanide_synthase_DIT1"/>
</dbReference>
<name>A0AAU3HWX8_9ACTN</name>
<accession>A0AAU3HWX8</accession>
<dbReference type="Pfam" id="PF05141">
    <property type="entry name" value="DIT1_PvcA"/>
    <property type="match status" value="1"/>
</dbReference>
<reference evidence="1" key="1">
    <citation type="submission" date="2022-10" db="EMBL/GenBank/DDBJ databases">
        <title>The complete genomes of actinobacterial strains from the NBC collection.</title>
        <authorList>
            <person name="Joergensen T.S."/>
            <person name="Alvarez Arevalo M."/>
            <person name="Sterndorff E.B."/>
            <person name="Faurdal D."/>
            <person name="Vuksanovic O."/>
            <person name="Mourched A.-S."/>
            <person name="Charusanti P."/>
            <person name="Shaw S."/>
            <person name="Blin K."/>
            <person name="Weber T."/>
        </authorList>
    </citation>
    <scope>NUCLEOTIDE SEQUENCE</scope>
    <source>
        <strain evidence="1">NBC_01393</strain>
    </source>
</reference>
<evidence type="ECO:0000313" key="1">
    <source>
        <dbReference type="EMBL" id="WTZ09542.1"/>
    </source>
</evidence>
<proteinExistence type="predicted"/>
<gene>
    <name evidence="1" type="ORF">OG699_16990</name>
</gene>
<sequence>MKSQHVPESAVDDYLAWAERALIDFGPIEDIANGNLRKSEKIKAVLGHPLMGNASNRKNIDSLIIEQKLTDSMHRRLPLFLVLPAFPFKDQGAFNTESRPDEPDFGEVALMVRMHCLALGLSRLHAEQVQWIILSDGPLYAPIFGLAPGLAERYLNRIRAFRDSLNLRSTIHVLSLKDVVAKSRFSYGAASGIDAFTKYVADIRHTLESLSRVDAESNDALQALTQDMMWNIDTRRYGQSAASQDIWNALRGQKRSPLYSELYEQSRETTLRYMACNIALRLSRAIECQFPFALRATSHAKKGQVAIPRLGHVAPWNGVAVLRRRGRGWADLESMRMYRAWQEGANVRAHLEGNEGAFFYEIS</sequence>
<dbReference type="AlphaFoldDB" id="A0AAU3HWX8"/>
<protein>
    <submittedName>
        <fullName evidence="1">Isocyanide synthase family protein</fullName>
    </submittedName>
</protein>
<dbReference type="EMBL" id="CP109546">
    <property type="protein sequence ID" value="WTZ09542.1"/>
    <property type="molecule type" value="Genomic_DNA"/>
</dbReference>